<dbReference type="STRING" id="1618023.UH38_24155"/>
<dbReference type="AlphaFoldDB" id="A0A0D8ZKZ0"/>
<comment type="caution">
    <text evidence="1">The sequence shown here is derived from an EMBL/GenBank/DDBJ whole genome shotgun (WGS) entry which is preliminary data.</text>
</comment>
<protein>
    <submittedName>
        <fullName evidence="1">Uncharacterized protein</fullName>
    </submittedName>
</protein>
<accession>A0A0D8ZKZ0</accession>
<name>A0A0D8ZKZ0_9CYAN</name>
<evidence type="ECO:0000313" key="1">
    <source>
        <dbReference type="EMBL" id="KJH69400.1"/>
    </source>
</evidence>
<gene>
    <name evidence="1" type="ORF">UH38_24155</name>
</gene>
<organism evidence="1 2">
    <name type="scientific">Aliterella atlantica CENA595</name>
    <dbReference type="NCBI Taxonomy" id="1618023"/>
    <lineage>
        <taxon>Bacteria</taxon>
        <taxon>Bacillati</taxon>
        <taxon>Cyanobacteriota</taxon>
        <taxon>Cyanophyceae</taxon>
        <taxon>Chroococcidiopsidales</taxon>
        <taxon>Aliterellaceae</taxon>
        <taxon>Aliterella</taxon>
    </lineage>
</organism>
<proteinExistence type="predicted"/>
<sequence>MPSWDLTTRENWELLTSERRSVVYKNNTTPSDLNYKYTPIPPIYVTATTHTLLVGIVSNSARVHWFLGARVSQYLYVSPSSAMGLISGVQAADSKRAGLSRLTLIEFKNYNVIPYVVEVAVPYWLEDVYVEVWQYNGQVLTGEQPNLSELLDRLEVMAQQLASLEQHGI</sequence>
<dbReference type="RefSeq" id="WP_045057270.1">
    <property type="nucleotide sequence ID" value="NZ_CAWMDP010000010.1"/>
</dbReference>
<reference evidence="1 2" key="1">
    <citation type="submission" date="2015-02" db="EMBL/GenBank/DDBJ databases">
        <title>Draft genome of a novel marine cyanobacterium (Chroococcales) isolated from South Atlantic Ocean.</title>
        <authorList>
            <person name="Rigonato J."/>
            <person name="Alvarenga D.O."/>
            <person name="Branco L.H."/>
            <person name="Varani A.M."/>
            <person name="Brandini F.P."/>
            <person name="Fiore M.F."/>
        </authorList>
    </citation>
    <scope>NUCLEOTIDE SEQUENCE [LARGE SCALE GENOMIC DNA]</scope>
    <source>
        <strain evidence="1 2">CENA595</strain>
    </source>
</reference>
<keyword evidence="2" id="KW-1185">Reference proteome</keyword>
<dbReference type="OrthoDB" id="426924at2"/>
<dbReference type="Proteomes" id="UP000032452">
    <property type="component" value="Unassembled WGS sequence"/>
</dbReference>
<evidence type="ECO:0000313" key="2">
    <source>
        <dbReference type="Proteomes" id="UP000032452"/>
    </source>
</evidence>
<dbReference type="EMBL" id="JYON01000047">
    <property type="protein sequence ID" value="KJH69400.1"/>
    <property type="molecule type" value="Genomic_DNA"/>
</dbReference>